<dbReference type="Proteomes" id="UP000323225">
    <property type="component" value="Unassembled WGS sequence"/>
</dbReference>
<evidence type="ECO:0000313" key="1">
    <source>
        <dbReference type="EMBL" id="KAA1253125.1"/>
    </source>
</evidence>
<accession>A0A5Q6PE26</accession>
<protein>
    <submittedName>
        <fullName evidence="1">Uncharacterized protein</fullName>
    </submittedName>
</protein>
<dbReference type="AlphaFoldDB" id="A0A5Q6PE26"/>
<reference evidence="1 2" key="1">
    <citation type="submission" date="2019-09" db="EMBL/GenBank/DDBJ databases">
        <authorList>
            <person name="Kritzky A."/>
            <person name="Schelkanova E.Y."/>
            <person name="Alkhova Z.V."/>
            <person name="Smirnova N.I."/>
        </authorList>
    </citation>
    <scope>NUCLEOTIDE SEQUENCE [LARGE SCALE GENOMIC DNA]</scope>
    <source>
        <strain evidence="1 2">M1526</strain>
    </source>
</reference>
<comment type="caution">
    <text evidence="1">The sequence shown here is derived from an EMBL/GenBank/DDBJ whole genome shotgun (WGS) entry which is preliminary data.</text>
</comment>
<proteinExistence type="predicted"/>
<gene>
    <name evidence="1" type="ORF">F0M16_19485</name>
</gene>
<dbReference type="EMBL" id="VUAA01000028">
    <property type="protein sequence ID" value="KAA1253125.1"/>
    <property type="molecule type" value="Genomic_DNA"/>
</dbReference>
<sequence>MNNEIQISLCDETIYVCVSETDTNESLATKIIEKLKDGIVFHDCEVFNVHRIGNILDGSLEMRKEVMRLVKLAENTAKDQMKRAEINGEAFDLNKAYLDNLDEFLGRLCAKSHSKFQYYEEKSQEILNRLCSKIFEACDDADIDFCLDIDDDIEDILNPLLSELLEQSDKTTPKDLFAHYGSRFELQFNPFFDLDYVSAEDETFSLKYKSNISSDLDTAMSDKPLAYLMALANIKIEDFVNQADRDLTEEEKEYLLNISEYSLNQGSEQLVSAKGMIELLRNAGYGGLPIWFGYMDAYQFIFRDLTKPCRIQRGAIALFDAVWGSGHDHNIKSMVVPEINGWKACFGKDDSYMDKFGCAAYFYRSELDTVSDLSQLAA</sequence>
<evidence type="ECO:0000313" key="2">
    <source>
        <dbReference type="Proteomes" id="UP000323225"/>
    </source>
</evidence>
<organism evidence="1 2">
    <name type="scientific">Vibrio cholerae</name>
    <dbReference type="NCBI Taxonomy" id="666"/>
    <lineage>
        <taxon>Bacteria</taxon>
        <taxon>Pseudomonadati</taxon>
        <taxon>Pseudomonadota</taxon>
        <taxon>Gammaproteobacteria</taxon>
        <taxon>Vibrionales</taxon>
        <taxon>Vibrionaceae</taxon>
        <taxon>Vibrio</taxon>
    </lineage>
</organism>
<name>A0A5Q6PE26_VIBCL</name>